<reference evidence="4 5" key="1">
    <citation type="submission" date="2019-08" db="EMBL/GenBank/DDBJ databases">
        <title>Draft genome sequences of two oriental melons (Cucumis melo L. var makuwa).</title>
        <authorList>
            <person name="Kwon S.-Y."/>
        </authorList>
    </citation>
    <scope>NUCLEOTIDE SEQUENCE [LARGE SCALE GENOMIC DNA]</scope>
    <source>
        <strain evidence="5">cv. Chang Bougi</strain>
        <strain evidence="4">cv. SW 3</strain>
        <tissue evidence="2">Leaf</tissue>
    </source>
</reference>
<evidence type="ECO:0000313" key="2">
    <source>
        <dbReference type="EMBL" id="KAA0052076.1"/>
    </source>
</evidence>
<organism evidence="2 4">
    <name type="scientific">Cucumis melo var. makuwa</name>
    <name type="common">Oriental melon</name>
    <dbReference type="NCBI Taxonomy" id="1194695"/>
    <lineage>
        <taxon>Eukaryota</taxon>
        <taxon>Viridiplantae</taxon>
        <taxon>Streptophyta</taxon>
        <taxon>Embryophyta</taxon>
        <taxon>Tracheophyta</taxon>
        <taxon>Spermatophyta</taxon>
        <taxon>Magnoliopsida</taxon>
        <taxon>eudicotyledons</taxon>
        <taxon>Gunneridae</taxon>
        <taxon>Pentapetalae</taxon>
        <taxon>rosids</taxon>
        <taxon>fabids</taxon>
        <taxon>Cucurbitales</taxon>
        <taxon>Cucurbitaceae</taxon>
        <taxon>Benincaseae</taxon>
        <taxon>Cucumis</taxon>
    </lineage>
</organism>
<dbReference type="AlphaFoldDB" id="A0A5A7UCY8"/>
<feature type="compositionally biased region" description="Polar residues" evidence="1">
    <location>
        <begin position="49"/>
        <end position="62"/>
    </location>
</feature>
<feature type="region of interest" description="Disordered" evidence="1">
    <location>
        <begin position="49"/>
        <end position="71"/>
    </location>
</feature>
<dbReference type="Proteomes" id="UP000321947">
    <property type="component" value="Unassembled WGS sequence"/>
</dbReference>
<dbReference type="EMBL" id="SSTE01011117">
    <property type="protein sequence ID" value="KAA0052076.1"/>
    <property type="molecule type" value="Genomic_DNA"/>
</dbReference>
<sequence>MTRLKSKKTGQEAKFFPKKEKKSRRRLLITSLQREKEILSKVVVEKSLPSPSKLTPNASTQKDQLKKAVREKEREEFDEDYIFEFMDHYIRKPMEKGIDDIIQC</sequence>
<evidence type="ECO:0000256" key="1">
    <source>
        <dbReference type="SAM" id="MobiDB-lite"/>
    </source>
</evidence>
<evidence type="ECO:0000313" key="5">
    <source>
        <dbReference type="Proteomes" id="UP000321947"/>
    </source>
</evidence>
<evidence type="ECO:0000313" key="3">
    <source>
        <dbReference type="EMBL" id="TYK00691.1"/>
    </source>
</evidence>
<proteinExistence type="predicted"/>
<gene>
    <name evidence="3" type="ORF">E5676_scaffold1371G00370</name>
    <name evidence="2" type="ORF">E6C27_scaffold578G00490</name>
</gene>
<dbReference type="EMBL" id="SSTD01016690">
    <property type="protein sequence ID" value="TYK00691.1"/>
    <property type="molecule type" value="Genomic_DNA"/>
</dbReference>
<evidence type="ECO:0000313" key="4">
    <source>
        <dbReference type="Proteomes" id="UP000321393"/>
    </source>
</evidence>
<protein>
    <submittedName>
        <fullName evidence="2">Uncharacterized protein</fullName>
    </submittedName>
</protein>
<accession>A0A5A7UCY8</accession>
<dbReference type="Proteomes" id="UP000321393">
    <property type="component" value="Unassembled WGS sequence"/>
</dbReference>
<name>A0A5A7UCY8_CUCMM</name>
<comment type="caution">
    <text evidence="2">The sequence shown here is derived from an EMBL/GenBank/DDBJ whole genome shotgun (WGS) entry which is preliminary data.</text>
</comment>